<evidence type="ECO:0000313" key="2">
    <source>
        <dbReference type="Proteomes" id="UP001489004"/>
    </source>
</evidence>
<keyword evidence="2" id="KW-1185">Reference proteome</keyword>
<dbReference type="Proteomes" id="UP001489004">
    <property type="component" value="Unassembled WGS sequence"/>
</dbReference>
<evidence type="ECO:0000313" key="1">
    <source>
        <dbReference type="EMBL" id="KAK9809037.1"/>
    </source>
</evidence>
<gene>
    <name evidence="1" type="ORF">WJX72_008257</name>
</gene>
<protein>
    <submittedName>
        <fullName evidence="1">Uncharacterized protein</fullName>
    </submittedName>
</protein>
<sequence>MQSQAGQATVTPPSDEFMRRCRARGERDKQLELQQIMQTAQGKVGAMANRNMLLRNVAASSAIPEIAAEPDAFHQDLAAGLNMIQRSGVQLLTTMSVPLPGNFQRLSLPHVRIEFRLMQAGNVAYVYDISRRFPAPGEEESAASHYSR</sequence>
<comment type="caution">
    <text evidence="1">The sequence shown here is derived from an EMBL/GenBank/DDBJ whole genome shotgun (WGS) entry which is preliminary data.</text>
</comment>
<proteinExistence type="predicted"/>
<dbReference type="EMBL" id="JALJOR010000011">
    <property type="protein sequence ID" value="KAK9809037.1"/>
    <property type="molecule type" value="Genomic_DNA"/>
</dbReference>
<name>A0AAW1PM37_9CHLO</name>
<organism evidence="1 2">
    <name type="scientific">[Myrmecia] bisecta</name>
    <dbReference type="NCBI Taxonomy" id="41462"/>
    <lineage>
        <taxon>Eukaryota</taxon>
        <taxon>Viridiplantae</taxon>
        <taxon>Chlorophyta</taxon>
        <taxon>core chlorophytes</taxon>
        <taxon>Trebouxiophyceae</taxon>
        <taxon>Trebouxiales</taxon>
        <taxon>Trebouxiaceae</taxon>
        <taxon>Myrmecia</taxon>
    </lineage>
</organism>
<dbReference type="AlphaFoldDB" id="A0AAW1PM37"/>
<reference evidence="1 2" key="1">
    <citation type="journal article" date="2024" name="Nat. Commun.">
        <title>Phylogenomics reveals the evolutionary origins of lichenization in chlorophyte algae.</title>
        <authorList>
            <person name="Puginier C."/>
            <person name="Libourel C."/>
            <person name="Otte J."/>
            <person name="Skaloud P."/>
            <person name="Haon M."/>
            <person name="Grisel S."/>
            <person name="Petersen M."/>
            <person name="Berrin J.G."/>
            <person name="Delaux P.M."/>
            <person name="Dal Grande F."/>
            <person name="Keller J."/>
        </authorList>
    </citation>
    <scope>NUCLEOTIDE SEQUENCE [LARGE SCALE GENOMIC DNA]</scope>
    <source>
        <strain evidence="1 2">SAG 2043</strain>
    </source>
</reference>
<accession>A0AAW1PM37</accession>